<proteinExistence type="predicted"/>
<keyword evidence="2" id="KW-1185">Reference proteome</keyword>
<reference evidence="1" key="1">
    <citation type="submission" date="2023-10" db="EMBL/GenBank/DDBJ databases">
        <authorList>
            <person name="Rodriguez Cubillos JULIANA M."/>
            <person name="De Vega J."/>
        </authorList>
    </citation>
    <scope>NUCLEOTIDE SEQUENCE</scope>
</reference>
<organism evidence="1 2">
    <name type="scientific">Trifolium pratense</name>
    <name type="common">Red clover</name>
    <dbReference type="NCBI Taxonomy" id="57577"/>
    <lineage>
        <taxon>Eukaryota</taxon>
        <taxon>Viridiplantae</taxon>
        <taxon>Streptophyta</taxon>
        <taxon>Embryophyta</taxon>
        <taxon>Tracheophyta</taxon>
        <taxon>Spermatophyta</taxon>
        <taxon>Magnoliopsida</taxon>
        <taxon>eudicotyledons</taxon>
        <taxon>Gunneridae</taxon>
        <taxon>Pentapetalae</taxon>
        <taxon>rosids</taxon>
        <taxon>fabids</taxon>
        <taxon>Fabales</taxon>
        <taxon>Fabaceae</taxon>
        <taxon>Papilionoideae</taxon>
        <taxon>50 kb inversion clade</taxon>
        <taxon>NPAAA clade</taxon>
        <taxon>Hologalegina</taxon>
        <taxon>IRL clade</taxon>
        <taxon>Trifolieae</taxon>
        <taxon>Trifolium</taxon>
    </lineage>
</organism>
<sequence length="313" mass="35318">MQVLEDQLMLVSKDQQQIIKGKRTKRQRLPSPLRLAMPGVSNNSYNEGTSYNDNMYKENSRGIEFVKIESCNRSEEEKEEEDMANCLILLAQGHNRHHDHQNQEHVSNHHDYNNNKSSSNFYFYECKTCNRCFPSFQALGGHRASHSKPNKANCNNIVTQQKQEVTTSPFVDDHYDPTMNTILSLQAFTAATPITTITTTATKKSKVHECSICGAEFSSGQALGGHMRRHRTLVSTSTMTTTTTTTPSVSLSIGSRSPKSHEAKKPRINYGLKLDLNLPAPEVDQRDQSKFSFQQPRENVIAFSNSSLVDCHY</sequence>
<dbReference type="EMBL" id="CASHSV030000716">
    <property type="protein sequence ID" value="CAJ2672496.1"/>
    <property type="molecule type" value="Genomic_DNA"/>
</dbReference>
<name>A0ACB0LVQ9_TRIPR</name>
<gene>
    <name evidence="1" type="ORF">MILVUS5_LOCUS36120</name>
</gene>
<comment type="caution">
    <text evidence="1">The sequence shown here is derived from an EMBL/GenBank/DDBJ whole genome shotgun (WGS) entry which is preliminary data.</text>
</comment>
<dbReference type="Proteomes" id="UP001177021">
    <property type="component" value="Unassembled WGS sequence"/>
</dbReference>
<evidence type="ECO:0000313" key="1">
    <source>
        <dbReference type="EMBL" id="CAJ2672496.1"/>
    </source>
</evidence>
<protein>
    <submittedName>
        <fullName evidence="1">Uncharacterized protein</fullName>
    </submittedName>
</protein>
<evidence type="ECO:0000313" key="2">
    <source>
        <dbReference type="Proteomes" id="UP001177021"/>
    </source>
</evidence>
<accession>A0ACB0LVQ9</accession>